<evidence type="ECO:0008006" key="4">
    <source>
        <dbReference type="Google" id="ProtNLM"/>
    </source>
</evidence>
<proteinExistence type="predicted"/>
<evidence type="ECO:0000313" key="2">
    <source>
        <dbReference type="EMBL" id="CAB0038940.1"/>
    </source>
</evidence>
<accession>A0A6H5ISU7</accession>
<dbReference type="InterPro" id="IPR036058">
    <property type="entry name" value="Kazal_dom_sf"/>
</dbReference>
<feature type="compositionally biased region" description="Low complexity" evidence="1">
    <location>
        <begin position="677"/>
        <end position="691"/>
    </location>
</feature>
<dbReference type="SUPFAM" id="SSF100895">
    <property type="entry name" value="Kazal-type serine protease inhibitors"/>
    <property type="match status" value="1"/>
</dbReference>
<dbReference type="AlphaFoldDB" id="A0A6H5ISU7"/>
<protein>
    <recommendedName>
        <fullName evidence="4">Kazal-like domain-containing protein</fullName>
    </recommendedName>
</protein>
<dbReference type="Proteomes" id="UP000479190">
    <property type="component" value="Unassembled WGS sequence"/>
</dbReference>
<feature type="compositionally biased region" description="Basic residues" evidence="1">
    <location>
        <begin position="692"/>
        <end position="711"/>
    </location>
</feature>
<dbReference type="Gene3D" id="3.30.60.30">
    <property type="match status" value="1"/>
</dbReference>
<keyword evidence="3" id="KW-1185">Reference proteome</keyword>
<evidence type="ECO:0000256" key="1">
    <source>
        <dbReference type="SAM" id="MobiDB-lite"/>
    </source>
</evidence>
<name>A0A6H5ISU7_9HYME</name>
<evidence type="ECO:0000313" key="3">
    <source>
        <dbReference type="Proteomes" id="UP000479190"/>
    </source>
</evidence>
<dbReference type="EMBL" id="CADCXV010000928">
    <property type="protein sequence ID" value="CAB0038940.1"/>
    <property type="molecule type" value="Genomic_DNA"/>
</dbReference>
<feature type="region of interest" description="Disordered" evidence="1">
    <location>
        <begin position="554"/>
        <end position="582"/>
    </location>
</feature>
<feature type="region of interest" description="Disordered" evidence="1">
    <location>
        <begin position="675"/>
        <end position="711"/>
    </location>
</feature>
<organism evidence="2 3">
    <name type="scientific">Trichogramma brassicae</name>
    <dbReference type="NCBI Taxonomy" id="86971"/>
    <lineage>
        <taxon>Eukaryota</taxon>
        <taxon>Metazoa</taxon>
        <taxon>Ecdysozoa</taxon>
        <taxon>Arthropoda</taxon>
        <taxon>Hexapoda</taxon>
        <taxon>Insecta</taxon>
        <taxon>Pterygota</taxon>
        <taxon>Neoptera</taxon>
        <taxon>Endopterygota</taxon>
        <taxon>Hymenoptera</taxon>
        <taxon>Apocrita</taxon>
        <taxon>Proctotrupomorpha</taxon>
        <taxon>Chalcidoidea</taxon>
        <taxon>Trichogrammatidae</taxon>
        <taxon>Trichogramma</taxon>
    </lineage>
</organism>
<dbReference type="OrthoDB" id="328123at2759"/>
<gene>
    <name evidence="2" type="ORF">TBRA_LOCUS10707</name>
</gene>
<sequence>MEDGKYLPEKVLKLFPSVTDLVPSYNCKTCSTKHCCCREAGLKCISFCACNSMESARSFNFFIPAMTSIILSQNDPNAIYLKRFVESIIQGGFSFKDEIASLESQHVLNTIFPSTISHDDRKIHHCIAFESPRALMREKGETKVCIIDAARGIYIITMGKNHSITGGRRAAAVAPFLRLKYDPRVLQADTFGAHIVRHALHTLYILNTVPPSISIDQARCDRCAFDAPRIGVASALLYYKVRSREYSRWQIYHITSTRHLNYTHVICFVLALYNDRPRVSRASCSREFITSIRIKIVPFPISVYVLLRIDCYHIYCCCRKPTSCCCCCSRATTRRVNQISRELRSRIHTAALYMCIVVMRLCNKKRKITKKVNNEHNPKEHIGTVDSDTIQAYDTSGKNFSTRSNMIRPVKSLHHGIVHSCDICGKSYSQKREYKCNECDMISGRKWNLRARAVLVSSQHNVRVHAEYYTVYDVPAVFLASLISDAALATAIIGHNNGLQQQQQQRCACRVPRIFKPICGSDGVVYVNRYKMLCENKCRGTGRCLLHFRGDGRADTRGGSRHTGPIVRGTSGPGAAHESQSHLPRELLLEVQRDSGHRPDAERVQMLRRRQIRGLVIERVVQGRGGAEKRKSRTRQLLQNAQLLMRKTRSSVQYTIHVKEIIPKIEEPQFKVDVKPESQVNVESSSNSITKSTKKRTVMQKLKSISKSKNN</sequence>
<reference evidence="2 3" key="1">
    <citation type="submission" date="2020-02" db="EMBL/GenBank/DDBJ databases">
        <authorList>
            <person name="Ferguson B K."/>
        </authorList>
    </citation>
    <scope>NUCLEOTIDE SEQUENCE [LARGE SCALE GENOMIC DNA]</scope>
</reference>